<keyword evidence="3" id="KW-1185">Reference proteome</keyword>
<feature type="domain" description="AB hydrolase-1" evidence="1">
    <location>
        <begin position="30"/>
        <end position="252"/>
    </location>
</feature>
<proteinExistence type="predicted"/>
<dbReference type="KEGG" id="ahm:TL08_17175"/>
<gene>
    <name evidence="2" type="ORF">TL08_17175</name>
</gene>
<protein>
    <submittedName>
        <fullName evidence="2">Hydrolase or acyltransferase of alpha/beta superfamily</fullName>
    </submittedName>
</protein>
<dbReference type="PANTHER" id="PTHR43194">
    <property type="entry name" value="HYDROLASE ALPHA/BETA FOLD FAMILY"/>
    <property type="match status" value="1"/>
</dbReference>
<evidence type="ECO:0000313" key="2">
    <source>
        <dbReference type="EMBL" id="AOS64235.1"/>
    </source>
</evidence>
<dbReference type="InterPro" id="IPR050228">
    <property type="entry name" value="Carboxylesterase_BioH"/>
</dbReference>
<name>A0AAC9HTJ2_9PSEU</name>
<keyword evidence="2" id="KW-0378">Hydrolase</keyword>
<dbReference type="GO" id="GO:0016787">
    <property type="term" value="F:hydrolase activity"/>
    <property type="evidence" value="ECO:0007669"/>
    <property type="project" value="UniProtKB-KW"/>
</dbReference>
<accession>A0AAC9HTJ2</accession>
<dbReference type="PRINTS" id="PR00111">
    <property type="entry name" value="ABHYDROLASE"/>
</dbReference>
<dbReference type="Proteomes" id="UP000095210">
    <property type="component" value="Chromosome"/>
</dbReference>
<dbReference type="EMBL" id="CP014859">
    <property type="protein sequence ID" value="AOS64235.1"/>
    <property type="molecule type" value="Genomic_DNA"/>
</dbReference>
<sequence>MVGLITLGGVAVNTTVLHPEVPAPGHPMAVCVHGLGRDSLASFYWTLAIPLTRLGFAVALYDLRGHGASTRPQDGYRLDDFSTELGGVVAHLTAEYGDTGPLLLVGNSYGGAVALHFAYQRPERVAGVAVLESGPPTELWSRSMRLTIDGVRRALQAPQTLQALRERLGPVAVEESLRMAEEFAATTLYADAPTGTLLSEYEVARYPHPVLALFGGASPAAGAAPLLRRTMPSCRVEVLAGQGHTMLVDAPGSVRRLVLPWLADRASEAARGR</sequence>
<dbReference type="PANTHER" id="PTHR43194:SF2">
    <property type="entry name" value="PEROXISOMAL MEMBRANE PROTEIN LPX1"/>
    <property type="match status" value="1"/>
</dbReference>
<dbReference type="GO" id="GO:0016746">
    <property type="term" value="F:acyltransferase activity"/>
    <property type="evidence" value="ECO:0007669"/>
    <property type="project" value="UniProtKB-KW"/>
</dbReference>
<dbReference type="Gene3D" id="3.40.50.1820">
    <property type="entry name" value="alpha/beta hydrolase"/>
    <property type="match status" value="1"/>
</dbReference>
<evidence type="ECO:0000313" key="3">
    <source>
        <dbReference type="Proteomes" id="UP000095210"/>
    </source>
</evidence>
<evidence type="ECO:0000259" key="1">
    <source>
        <dbReference type="Pfam" id="PF12697"/>
    </source>
</evidence>
<dbReference type="SUPFAM" id="SSF53474">
    <property type="entry name" value="alpha/beta-Hydrolases"/>
    <property type="match status" value="1"/>
</dbReference>
<keyword evidence="2" id="KW-0808">Transferase</keyword>
<reference evidence="3" key="1">
    <citation type="submission" date="2016-03" db="EMBL/GenBank/DDBJ databases">
        <title>Complete genome sequence of the type strain Actinoalloteichus hymeniacidonis DSM 45092.</title>
        <authorList>
            <person name="Schaffert L."/>
            <person name="Albersmeier A."/>
            <person name="Winkler A."/>
            <person name="Kalinowski J."/>
            <person name="Zotchev S."/>
            <person name="Ruckert C."/>
        </authorList>
    </citation>
    <scope>NUCLEOTIDE SEQUENCE [LARGE SCALE GENOMIC DNA]</scope>
    <source>
        <strain evidence="3">HPA177(T) (DSM 45092(T))</strain>
    </source>
</reference>
<keyword evidence="2" id="KW-0012">Acyltransferase</keyword>
<dbReference type="InterPro" id="IPR029058">
    <property type="entry name" value="AB_hydrolase_fold"/>
</dbReference>
<organism evidence="2 3">
    <name type="scientific">Actinoalloteichus hymeniacidonis</name>
    <dbReference type="NCBI Taxonomy" id="340345"/>
    <lineage>
        <taxon>Bacteria</taxon>
        <taxon>Bacillati</taxon>
        <taxon>Actinomycetota</taxon>
        <taxon>Actinomycetes</taxon>
        <taxon>Pseudonocardiales</taxon>
        <taxon>Pseudonocardiaceae</taxon>
        <taxon>Actinoalloteichus</taxon>
    </lineage>
</organism>
<dbReference type="InterPro" id="IPR000073">
    <property type="entry name" value="AB_hydrolase_1"/>
</dbReference>
<dbReference type="Pfam" id="PF12697">
    <property type="entry name" value="Abhydrolase_6"/>
    <property type="match status" value="1"/>
</dbReference>
<dbReference type="AlphaFoldDB" id="A0AAC9HTJ2"/>